<name>A0ACC0BVQ5_CATRO</name>
<evidence type="ECO:0000313" key="1">
    <source>
        <dbReference type="EMBL" id="KAI5676664.1"/>
    </source>
</evidence>
<sequence length="146" mass="15899">MAHGWKRKYTEDANTSREELSPSTTPTPSTIPTPSTTPYAAVLSLRRLLSPSHLAPTISTPLTTQSSTSSKASVAWKMGKTNRIIALDLHSGSGLCPWSSIVALHVLLNLGVEATLMCLDSLKLPSCVRTPHLTHDDQRRNKPLKF</sequence>
<gene>
    <name evidence="1" type="ORF">M9H77_07614</name>
</gene>
<organism evidence="1 2">
    <name type="scientific">Catharanthus roseus</name>
    <name type="common">Madagascar periwinkle</name>
    <name type="synonym">Vinca rosea</name>
    <dbReference type="NCBI Taxonomy" id="4058"/>
    <lineage>
        <taxon>Eukaryota</taxon>
        <taxon>Viridiplantae</taxon>
        <taxon>Streptophyta</taxon>
        <taxon>Embryophyta</taxon>
        <taxon>Tracheophyta</taxon>
        <taxon>Spermatophyta</taxon>
        <taxon>Magnoliopsida</taxon>
        <taxon>eudicotyledons</taxon>
        <taxon>Gunneridae</taxon>
        <taxon>Pentapetalae</taxon>
        <taxon>asterids</taxon>
        <taxon>lamiids</taxon>
        <taxon>Gentianales</taxon>
        <taxon>Apocynaceae</taxon>
        <taxon>Rauvolfioideae</taxon>
        <taxon>Vinceae</taxon>
        <taxon>Catharanthinae</taxon>
        <taxon>Catharanthus</taxon>
    </lineage>
</organism>
<accession>A0ACC0BVQ5</accession>
<dbReference type="Proteomes" id="UP001060085">
    <property type="component" value="Linkage Group LG02"/>
</dbReference>
<evidence type="ECO:0000313" key="2">
    <source>
        <dbReference type="Proteomes" id="UP001060085"/>
    </source>
</evidence>
<keyword evidence="2" id="KW-1185">Reference proteome</keyword>
<reference evidence="2" key="1">
    <citation type="journal article" date="2023" name="Nat. Plants">
        <title>Single-cell RNA sequencing provides a high-resolution roadmap for understanding the multicellular compartmentation of specialized metabolism.</title>
        <authorList>
            <person name="Sun S."/>
            <person name="Shen X."/>
            <person name="Li Y."/>
            <person name="Li Y."/>
            <person name="Wang S."/>
            <person name="Li R."/>
            <person name="Zhang H."/>
            <person name="Shen G."/>
            <person name="Guo B."/>
            <person name="Wei J."/>
            <person name="Xu J."/>
            <person name="St-Pierre B."/>
            <person name="Chen S."/>
            <person name="Sun C."/>
        </authorList>
    </citation>
    <scope>NUCLEOTIDE SEQUENCE [LARGE SCALE GENOMIC DNA]</scope>
</reference>
<comment type="caution">
    <text evidence="1">The sequence shown here is derived from an EMBL/GenBank/DDBJ whole genome shotgun (WGS) entry which is preliminary data.</text>
</comment>
<dbReference type="EMBL" id="CM044702">
    <property type="protein sequence ID" value="KAI5676664.1"/>
    <property type="molecule type" value="Genomic_DNA"/>
</dbReference>
<proteinExistence type="predicted"/>
<protein>
    <submittedName>
        <fullName evidence="1">Uncharacterized protein</fullName>
    </submittedName>
</protein>